<comment type="catalytic activity">
    <reaction evidence="9">
        <text>a (3S)-3-hydroxyacyl-CoA + NAD(+) = a 3-oxoacyl-CoA + NADH + H(+)</text>
        <dbReference type="Rhea" id="RHEA:22432"/>
        <dbReference type="ChEBI" id="CHEBI:15378"/>
        <dbReference type="ChEBI" id="CHEBI:57318"/>
        <dbReference type="ChEBI" id="CHEBI:57540"/>
        <dbReference type="ChEBI" id="CHEBI:57945"/>
        <dbReference type="ChEBI" id="CHEBI:90726"/>
        <dbReference type="EC" id="1.1.1.35"/>
    </reaction>
</comment>
<name>A0A1T1HA99_OCELI</name>
<dbReference type="Proteomes" id="UP000190064">
    <property type="component" value="Unassembled WGS sequence"/>
</dbReference>
<evidence type="ECO:0000256" key="8">
    <source>
        <dbReference type="ARBA" id="ARBA00023098"/>
    </source>
</evidence>
<comment type="caution">
    <text evidence="13">The sequence shown here is derived from an EMBL/GenBank/DDBJ whole genome shotgun (WGS) entry which is preliminary data.</text>
</comment>
<dbReference type="SUPFAM" id="SSF51735">
    <property type="entry name" value="NAD(P)-binding Rossmann-fold domains"/>
    <property type="match status" value="1"/>
</dbReference>
<dbReference type="SUPFAM" id="SSF52096">
    <property type="entry name" value="ClpP/crotonase"/>
    <property type="match status" value="1"/>
</dbReference>
<dbReference type="InterPro" id="IPR029045">
    <property type="entry name" value="ClpP/crotonase-like_dom_sf"/>
</dbReference>
<dbReference type="Pfam" id="PF00725">
    <property type="entry name" value="3HCDH"/>
    <property type="match status" value="2"/>
</dbReference>
<dbReference type="CDD" id="cd06558">
    <property type="entry name" value="crotonase-like"/>
    <property type="match status" value="1"/>
</dbReference>
<dbReference type="InterPro" id="IPR036291">
    <property type="entry name" value="NAD(P)-bd_dom_sf"/>
</dbReference>
<keyword evidence="7" id="KW-0520">NAD</keyword>
<comment type="similarity">
    <text evidence="2">In the N-terminal section; belongs to the enoyl-CoA hydratase/isomerase family.</text>
</comment>
<dbReference type="SUPFAM" id="SSF48179">
    <property type="entry name" value="6-phosphogluconate dehydrogenase C-terminal domain-like"/>
    <property type="match status" value="2"/>
</dbReference>
<feature type="domain" description="3-hydroxyacyl-CoA dehydrogenase NAD binding" evidence="12">
    <location>
        <begin position="9"/>
        <end position="194"/>
    </location>
</feature>
<evidence type="ECO:0000313" key="13">
    <source>
        <dbReference type="EMBL" id="OOV86763.1"/>
    </source>
</evidence>
<evidence type="ECO:0000259" key="11">
    <source>
        <dbReference type="Pfam" id="PF00725"/>
    </source>
</evidence>
<dbReference type="EC" id="4.2.1.17" evidence="3"/>
<dbReference type="PROSITE" id="PS00166">
    <property type="entry name" value="ENOYL_COA_HYDRATASE"/>
    <property type="match status" value="1"/>
</dbReference>
<dbReference type="InterPro" id="IPR001753">
    <property type="entry name" value="Enoyl-CoA_hydra/iso"/>
</dbReference>
<keyword evidence="5" id="KW-0442">Lipid degradation</keyword>
<keyword evidence="8" id="KW-0443">Lipid metabolism</keyword>
<evidence type="ECO:0000256" key="1">
    <source>
        <dbReference type="ARBA" id="ARBA00005005"/>
    </source>
</evidence>
<dbReference type="GO" id="GO:0006635">
    <property type="term" value="P:fatty acid beta-oxidation"/>
    <property type="evidence" value="ECO:0007669"/>
    <property type="project" value="UniProtKB-UniPathway"/>
</dbReference>
<feature type="domain" description="3-hydroxyacyl-CoA dehydrogenase C-terminal" evidence="11">
    <location>
        <begin position="197"/>
        <end position="299"/>
    </location>
</feature>
<gene>
    <name evidence="13" type="ORF">BTA35_0210650</name>
</gene>
<evidence type="ECO:0000259" key="12">
    <source>
        <dbReference type="Pfam" id="PF02737"/>
    </source>
</evidence>
<comment type="pathway">
    <text evidence="1">Lipid metabolism; fatty acid beta-oxidation.</text>
</comment>
<dbReference type="UniPathway" id="UPA00659"/>
<dbReference type="GO" id="GO:0070403">
    <property type="term" value="F:NAD+ binding"/>
    <property type="evidence" value="ECO:0007669"/>
    <property type="project" value="InterPro"/>
</dbReference>
<protein>
    <recommendedName>
        <fullName evidence="3">enoyl-CoA hydratase</fullName>
        <ecNumber evidence="3">4.2.1.17</ecNumber>
    </recommendedName>
</protein>
<organism evidence="13 14">
    <name type="scientific">Oceanospirillum linum</name>
    <dbReference type="NCBI Taxonomy" id="966"/>
    <lineage>
        <taxon>Bacteria</taxon>
        <taxon>Pseudomonadati</taxon>
        <taxon>Pseudomonadota</taxon>
        <taxon>Gammaproteobacteria</taxon>
        <taxon>Oceanospirillales</taxon>
        <taxon>Oceanospirillaceae</taxon>
        <taxon>Oceanospirillum</taxon>
    </lineage>
</organism>
<dbReference type="GO" id="GO:0003857">
    <property type="term" value="F:(3S)-3-hydroxyacyl-CoA dehydrogenase (NAD+) activity"/>
    <property type="evidence" value="ECO:0007669"/>
    <property type="project" value="UniProtKB-EC"/>
</dbReference>
<proteinExistence type="inferred from homology"/>
<dbReference type="InterPro" id="IPR008927">
    <property type="entry name" value="6-PGluconate_DH-like_C_sf"/>
</dbReference>
<evidence type="ECO:0000256" key="4">
    <source>
        <dbReference type="ARBA" id="ARBA00022832"/>
    </source>
</evidence>
<dbReference type="InterPro" id="IPR006108">
    <property type="entry name" value="3HC_DH_C"/>
</dbReference>
<evidence type="ECO:0000256" key="7">
    <source>
        <dbReference type="ARBA" id="ARBA00023027"/>
    </source>
</evidence>
<accession>A0A1T1HA99</accession>
<evidence type="ECO:0000256" key="6">
    <source>
        <dbReference type="ARBA" id="ARBA00023002"/>
    </source>
</evidence>
<dbReference type="EMBL" id="MTSD02000004">
    <property type="protein sequence ID" value="OOV86763.1"/>
    <property type="molecule type" value="Genomic_DNA"/>
</dbReference>
<evidence type="ECO:0000256" key="2">
    <source>
        <dbReference type="ARBA" id="ARBA00008750"/>
    </source>
</evidence>
<dbReference type="InterPro" id="IPR018376">
    <property type="entry name" value="Enoyl-CoA_hyd/isom_CS"/>
</dbReference>
<dbReference type="Gene3D" id="3.40.50.720">
    <property type="entry name" value="NAD(P)-binding Rossmann-like Domain"/>
    <property type="match status" value="1"/>
</dbReference>
<comment type="similarity">
    <text evidence="10">Belongs to the enoyl-CoA hydratase/isomerase family.</text>
</comment>
<reference evidence="13" key="1">
    <citation type="submission" date="2017-02" db="EMBL/GenBank/DDBJ databases">
        <title>Draft Genome Sequence of the Salt Water Bacterium Oceanospirillum linum ATCC 11336.</title>
        <authorList>
            <person name="Trachtenberg A.M."/>
            <person name="Carney J.G."/>
            <person name="Linnane J.D."/>
            <person name="Rheaume B.A."/>
            <person name="Pitts N.L."/>
            <person name="Mykles D.L."/>
            <person name="Maclea K.S."/>
        </authorList>
    </citation>
    <scope>NUCLEOTIDE SEQUENCE [LARGE SCALE GENOMIC DNA]</scope>
    <source>
        <strain evidence="13">ATCC 11336</strain>
    </source>
</reference>
<evidence type="ECO:0000313" key="14">
    <source>
        <dbReference type="Proteomes" id="UP000190064"/>
    </source>
</evidence>
<keyword evidence="4" id="KW-0276">Fatty acid metabolism</keyword>
<keyword evidence="6" id="KW-0560">Oxidoreductase</keyword>
<dbReference type="Gene3D" id="3.90.226.10">
    <property type="entry name" value="2-enoyl-CoA Hydratase, Chain A, domain 1"/>
    <property type="match status" value="1"/>
</dbReference>
<evidence type="ECO:0000256" key="9">
    <source>
        <dbReference type="ARBA" id="ARBA00049556"/>
    </source>
</evidence>
<evidence type="ECO:0000256" key="5">
    <source>
        <dbReference type="ARBA" id="ARBA00022963"/>
    </source>
</evidence>
<dbReference type="Pfam" id="PF02737">
    <property type="entry name" value="3HCDH_N"/>
    <property type="match status" value="1"/>
</dbReference>
<dbReference type="AlphaFoldDB" id="A0A1T1HA99"/>
<feature type="domain" description="3-hydroxyacyl-CoA dehydrogenase C-terminal" evidence="11">
    <location>
        <begin position="352"/>
        <end position="436"/>
    </location>
</feature>
<dbReference type="RefSeq" id="WP_078319811.1">
    <property type="nucleotide sequence ID" value="NZ_FXTS01000005.1"/>
</dbReference>
<dbReference type="Pfam" id="PF00378">
    <property type="entry name" value="ECH_1"/>
    <property type="match status" value="1"/>
</dbReference>
<dbReference type="PANTHER" id="PTHR48075">
    <property type="entry name" value="3-HYDROXYACYL-COA DEHYDROGENASE FAMILY PROTEIN"/>
    <property type="match status" value="1"/>
</dbReference>
<sequence length="769" mass="84329">MTDTQIRRVAVIGAGVMGAGIAAQAANAGAQVLLLDRPSEGDSFAERNLIAAGALERMIKDGSRGALMSSGVADRITVGNTEDHFSELAGQDWIVEAIVERLDVKRALYQRIDQVRSAHCMVSSNTSTLPLKHLLDGMSDGFRQHFVVTHFFNPPRYMRLVEFVSTDETSPEGLAALKAFNDKGMGKTLITCADRPGFIANRLGVYWMQVALQEAVSLELDVQQADQVMQLCGFPRTGVFGLWDLCGIDLMPEVTASLSRLLPEEDAFQRYARSPELISTMIEKGWHGRKGKVLQGFYRQSINDQGLKQRHQLNLMTLEYQMLSDKTDWPSLQLKKGDLSALVQTDDKGGEYARRVLSRVIAYAASLLPDVAEDIDAIDTAMRLGYNWRFGPFELRDRIGASTFDALLHEEQNRDPMAFAKTAPWLQQASAGDKPGYCQIDGVTHQLTLTEGYQPIRRAEGIVLWSDLTQGQPLIEGQFSRLWQLDDELLCFELSARINTLNTTLLGELDVALDKAIAGHQALLIASSGSVFAAGADLKEFMQLRDSGGLEDYIRYGQRLFQRIEAAPVPVVAAVSGKALGGGVELLMHCHYVQLAAEAQLGLVEAQVGIVPGWGGCKKMLKHTAALYGRERAVETTFNTLKSAQVSHSAFEAIRMGLVADRSAVSMNPDRLLGDAITVTRSLTGKRQVAVGADPRPLIPWQPDAPLADGSYQSTLEQALLSLLNSADAEGWYDAFDQRELATDQDLAQHAACVARMKHLLETGKPLKN</sequence>
<evidence type="ECO:0000256" key="3">
    <source>
        <dbReference type="ARBA" id="ARBA00012076"/>
    </source>
</evidence>
<evidence type="ECO:0000256" key="10">
    <source>
        <dbReference type="RuleBase" id="RU003707"/>
    </source>
</evidence>
<dbReference type="InterPro" id="IPR006176">
    <property type="entry name" value="3-OHacyl-CoA_DH_NAD-bd"/>
</dbReference>
<keyword evidence="14" id="KW-1185">Reference proteome</keyword>
<dbReference type="PANTHER" id="PTHR48075:SF7">
    <property type="entry name" value="3-HYDROXYACYL-COA DEHYDROGENASE-RELATED"/>
    <property type="match status" value="1"/>
</dbReference>
<dbReference type="Gene3D" id="1.10.1040.50">
    <property type="match status" value="1"/>
</dbReference>
<dbReference type="GO" id="GO:0004300">
    <property type="term" value="F:enoyl-CoA hydratase activity"/>
    <property type="evidence" value="ECO:0007669"/>
    <property type="project" value="UniProtKB-EC"/>
</dbReference>
<dbReference type="STRING" id="966.BTA35_0210650"/>